<comment type="caution">
    <text evidence="1">The sequence shown here is derived from an EMBL/GenBank/DDBJ whole genome shotgun (WGS) entry which is preliminary data.</text>
</comment>
<evidence type="ECO:0000313" key="2">
    <source>
        <dbReference type="Proteomes" id="UP001497680"/>
    </source>
</evidence>
<dbReference type="Proteomes" id="UP001497680">
    <property type="component" value="Unassembled WGS sequence"/>
</dbReference>
<accession>A0ACC0CY39</accession>
<name>A0ACC0CY39_9PEZI</name>
<keyword evidence="2" id="KW-1185">Reference proteome</keyword>
<evidence type="ECO:0000313" key="1">
    <source>
        <dbReference type="EMBL" id="KAI6085412.1"/>
    </source>
</evidence>
<dbReference type="EMBL" id="MU394325">
    <property type="protein sequence ID" value="KAI6085412.1"/>
    <property type="molecule type" value="Genomic_DNA"/>
</dbReference>
<reference evidence="1 2" key="1">
    <citation type="journal article" date="2022" name="New Phytol.">
        <title>Ecological generalism drives hyperdiversity of secondary metabolite gene clusters in xylarialean endophytes.</title>
        <authorList>
            <person name="Franco M.E.E."/>
            <person name="Wisecaver J.H."/>
            <person name="Arnold A.E."/>
            <person name="Ju Y.M."/>
            <person name="Slot J.C."/>
            <person name="Ahrendt S."/>
            <person name="Moore L.P."/>
            <person name="Eastman K.E."/>
            <person name="Scott K."/>
            <person name="Konkel Z."/>
            <person name="Mondo S.J."/>
            <person name="Kuo A."/>
            <person name="Hayes R.D."/>
            <person name="Haridas S."/>
            <person name="Andreopoulos B."/>
            <person name="Riley R."/>
            <person name="LaButti K."/>
            <person name="Pangilinan J."/>
            <person name="Lipzen A."/>
            <person name="Amirebrahimi M."/>
            <person name="Yan J."/>
            <person name="Adam C."/>
            <person name="Keymanesh K."/>
            <person name="Ng V."/>
            <person name="Louie K."/>
            <person name="Northen T."/>
            <person name="Drula E."/>
            <person name="Henrissat B."/>
            <person name="Hsieh H.M."/>
            <person name="Youens-Clark K."/>
            <person name="Lutzoni F."/>
            <person name="Miadlikowska J."/>
            <person name="Eastwood D.C."/>
            <person name="Hamelin R.C."/>
            <person name="Grigoriev I.V."/>
            <person name="U'Ren J.M."/>
        </authorList>
    </citation>
    <scope>NUCLEOTIDE SEQUENCE [LARGE SCALE GENOMIC DNA]</scope>
    <source>
        <strain evidence="1 2">ER1909</strain>
    </source>
</reference>
<proteinExistence type="predicted"/>
<sequence>MTMSLRNTVLAALSVVPTVHSAAHIPSVRSGNTAAPVLRARADCAGDPSCTCDVLQEALTGVNATVFPSDGAKYTDFEDENYSAACRLPAACFVNPKTAEEVSTVVKILSQQGTKFAIRSGGHNYIPGFGSIDGDGILVSLEALNSTELSADKTTAKIGPGNRWQAVYEALVPEGLIVVGGRVGPVGVGGLMLGGGLSYFATDRGLAFDNVKSYEIVLADGSIVTATADNSYSDLYKGLRGGATNFGIVTSYELYTFPVGEFYIDARSYSTNKTTEFLHAVAEYQQEGQLDSLSSISETGANILLLYSKPAQQPDAFSAFYDLGSYTPILPAFNGSFLNVLALTGAQFSTGDVRTYGETFTHEADGDMMVALYDIFQEEIANLPTGAAGVWVPNPIAASVATKGKQYGGNLLGLEEVPQQWYEWFITWTDSTQDESIWNISQQITQRCTAATKAKGVSLPYLFMNTAGKAQDVLDSYGAANVATIRKTAAKYDPTKVFQNLQNDGFLIRKI</sequence>
<gene>
    <name evidence="1" type="ORF">F4821DRAFT_279233</name>
</gene>
<protein>
    <submittedName>
        <fullName evidence="1">FAD-binding domain-containing protein</fullName>
    </submittedName>
</protein>
<organism evidence="1 2">
    <name type="scientific">Hypoxylon rubiginosum</name>
    <dbReference type="NCBI Taxonomy" id="110542"/>
    <lineage>
        <taxon>Eukaryota</taxon>
        <taxon>Fungi</taxon>
        <taxon>Dikarya</taxon>
        <taxon>Ascomycota</taxon>
        <taxon>Pezizomycotina</taxon>
        <taxon>Sordariomycetes</taxon>
        <taxon>Xylariomycetidae</taxon>
        <taxon>Xylariales</taxon>
        <taxon>Hypoxylaceae</taxon>
        <taxon>Hypoxylon</taxon>
    </lineage>
</organism>